<proteinExistence type="predicted"/>
<dbReference type="Proteomes" id="UP000244450">
    <property type="component" value="Unassembled WGS sequence"/>
</dbReference>
<feature type="transmembrane region" description="Helical" evidence="1">
    <location>
        <begin position="26"/>
        <end position="46"/>
    </location>
</feature>
<keyword evidence="1" id="KW-0812">Transmembrane</keyword>
<keyword evidence="1" id="KW-0472">Membrane</keyword>
<feature type="transmembrane region" description="Helical" evidence="1">
    <location>
        <begin position="58"/>
        <end position="77"/>
    </location>
</feature>
<dbReference type="OrthoDB" id="978236at2"/>
<dbReference type="InterPro" id="IPR011250">
    <property type="entry name" value="OMP/PagP_B-barrel"/>
</dbReference>
<comment type="caution">
    <text evidence="3">The sequence shown here is derived from an EMBL/GenBank/DDBJ whole genome shotgun (WGS) entry which is preliminary data.</text>
</comment>
<organism evidence="3 4">
    <name type="scientific">Chitinophaga parva</name>
    <dbReference type="NCBI Taxonomy" id="2169414"/>
    <lineage>
        <taxon>Bacteria</taxon>
        <taxon>Pseudomonadati</taxon>
        <taxon>Bacteroidota</taxon>
        <taxon>Chitinophagia</taxon>
        <taxon>Chitinophagales</taxon>
        <taxon>Chitinophagaceae</taxon>
        <taxon>Chitinophaga</taxon>
    </lineage>
</organism>
<protein>
    <recommendedName>
        <fullName evidence="2">Outer membrane protein beta-barrel domain-containing protein</fullName>
    </recommendedName>
</protein>
<evidence type="ECO:0000313" key="3">
    <source>
        <dbReference type="EMBL" id="PUZ28931.1"/>
    </source>
</evidence>
<feature type="domain" description="Outer membrane protein beta-barrel" evidence="2">
    <location>
        <begin position="72"/>
        <end position="263"/>
    </location>
</feature>
<dbReference type="AlphaFoldDB" id="A0A2T7BMT4"/>
<gene>
    <name evidence="3" type="ORF">DCC81_05510</name>
</gene>
<keyword evidence="4" id="KW-1185">Reference proteome</keyword>
<evidence type="ECO:0000259" key="2">
    <source>
        <dbReference type="Pfam" id="PF13568"/>
    </source>
</evidence>
<name>A0A2T7BMT4_9BACT</name>
<sequence length="286" mass="31804">MDMLLTSGVLRRCVQALITSSSNTIALALVFLIVYLCIAFLRNDLLKVFNKNKYMKRVLLFLFFLAASYSTFAQSYVVKRRVPVDRYLRLGFTISPGLASLGPQDAGADRESMHGSITYGLMADFILDTYGRYAFSTGFTVNTGGSTMKYAANKGLSDYRLTPAEYDLHLSYIDIPLAIKLKTVRQDGIDIYGEFGTFLDFNIKARADITDAQDHAFDKVNVMKDIAPINTGLALGGGIEYPLDGRLSLVAGLQYKAGLIDVTRNSRWDDGRVVRNNFVLKLGLFF</sequence>
<evidence type="ECO:0000313" key="4">
    <source>
        <dbReference type="Proteomes" id="UP000244450"/>
    </source>
</evidence>
<evidence type="ECO:0000256" key="1">
    <source>
        <dbReference type="SAM" id="Phobius"/>
    </source>
</evidence>
<dbReference type="Pfam" id="PF13568">
    <property type="entry name" value="OMP_b-brl_2"/>
    <property type="match status" value="1"/>
</dbReference>
<keyword evidence="1" id="KW-1133">Transmembrane helix</keyword>
<dbReference type="InterPro" id="IPR025665">
    <property type="entry name" value="Beta-barrel_OMP_2"/>
</dbReference>
<reference evidence="3 4" key="1">
    <citation type="submission" date="2018-04" db="EMBL/GenBank/DDBJ databases">
        <title>Chitinophaga fuyangensis sp. nov., isolated from soil in a chemical factory.</title>
        <authorList>
            <person name="Chen K."/>
        </authorList>
    </citation>
    <scope>NUCLEOTIDE SEQUENCE [LARGE SCALE GENOMIC DNA]</scope>
    <source>
        <strain evidence="3 4">LY-1</strain>
    </source>
</reference>
<dbReference type="SUPFAM" id="SSF56925">
    <property type="entry name" value="OMPA-like"/>
    <property type="match status" value="1"/>
</dbReference>
<dbReference type="EMBL" id="QCYK01000001">
    <property type="protein sequence ID" value="PUZ28931.1"/>
    <property type="molecule type" value="Genomic_DNA"/>
</dbReference>
<accession>A0A2T7BMT4</accession>